<dbReference type="Pfam" id="PF00089">
    <property type="entry name" value="Trypsin"/>
    <property type="match status" value="1"/>
</dbReference>
<keyword evidence="5" id="KW-0720">Serine protease</keyword>
<dbReference type="FunFam" id="2.40.10.10:FF:000068">
    <property type="entry name" value="transmembrane protease serine 2"/>
    <property type="match status" value="1"/>
</dbReference>
<dbReference type="InterPro" id="IPR001254">
    <property type="entry name" value="Trypsin_dom"/>
</dbReference>
<dbReference type="PRINTS" id="PR00722">
    <property type="entry name" value="CHYMOTRYPSIN"/>
</dbReference>
<comment type="function">
    <text evidence="9">Fibrinolytic activity; shows preferential cleavage of Arg-Gly bonds in all three fibrinogen chains. Contact with the caterpillars causes severe bleeding, due the anticoagulant effect of the protein.</text>
</comment>
<dbReference type="eggNOG" id="KOG3627">
    <property type="taxonomic scope" value="Eukaryota"/>
</dbReference>
<keyword evidence="4" id="KW-0378">Hydrolase</keyword>
<dbReference type="InterPro" id="IPR051487">
    <property type="entry name" value="Ser/Thr_Proteases_Immune/Dev"/>
</dbReference>
<dbReference type="PROSITE" id="PS00135">
    <property type="entry name" value="TRYPSIN_SER"/>
    <property type="match status" value="1"/>
</dbReference>
<reference evidence="11 12" key="1">
    <citation type="journal article" date="2011" name="Cell">
        <title>The monarch butterfly genome yields insights into long-distance migration.</title>
        <authorList>
            <person name="Zhan S."/>
            <person name="Merlin C."/>
            <person name="Boore J.L."/>
            <person name="Reppert S.M."/>
        </authorList>
    </citation>
    <scope>NUCLEOTIDE SEQUENCE [LARGE SCALE GENOMIC DNA]</scope>
    <source>
        <strain evidence="11">F-2</strain>
    </source>
</reference>
<evidence type="ECO:0000313" key="11">
    <source>
        <dbReference type="EMBL" id="OWR48581.1"/>
    </source>
</evidence>
<dbReference type="SMART" id="SM00020">
    <property type="entry name" value="Tryp_SPc"/>
    <property type="match status" value="1"/>
</dbReference>
<dbReference type="Proteomes" id="UP000007151">
    <property type="component" value="Unassembled WGS sequence"/>
</dbReference>
<protein>
    <submittedName>
        <fullName evidence="11">Chymotrypsinogen protein</fullName>
    </submittedName>
</protein>
<dbReference type="InterPro" id="IPR018114">
    <property type="entry name" value="TRYPSIN_HIS"/>
</dbReference>
<evidence type="ECO:0000256" key="2">
    <source>
        <dbReference type="ARBA" id="ARBA00022656"/>
    </source>
</evidence>
<dbReference type="InterPro" id="IPR043504">
    <property type="entry name" value="Peptidase_S1_PA_chymotrypsin"/>
</dbReference>
<dbReference type="KEGG" id="dpl:KGM_215085"/>
<keyword evidence="7" id="KW-1199">Hemostasis impairing toxin</keyword>
<evidence type="ECO:0000256" key="5">
    <source>
        <dbReference type="ARBA" id="ARBA00022825"/>
    </source>
</evidence>
<evidence type="ECO:0000256" key="10">
    <source>
        <dbReference type="ARBA" id="ARBA00084094"/>
    </source>
</evidence>
<comment type="similarity">
    <text evidence="8">Belongs to the peptidase S1 family. CLIP subfamily.</text>
</comment>
<comment type="subcellular location">
    <subcellularLocation>
        <location evidence="1">Secreted</location>
        <location evidence="1">Extracellular space</location>
    </subcellularLocation>
</comment>
<dbReference type="CDD" id="cd00190">
    <property type="entry name" value="Tryp_SPc"/>
    <property type="match status" value="1"/>
</dbReference>
<dbReference type="OrthoDB" id="5565075at2759"/>
<dbReference type="PANTHER" id="PTHR24256">
    <property type="entry name" value="TRYPTASE-RELATED"/>
    <property type="match status" value="1"/>
</dbReference>
<gene>
    <name evidence="11" type="ORF">KGM_215085</name>
</gene>
<evidence type="ECO:0000256" key="8">
    <source>
        <dbReference type="ARBA" id="ARBA00024195"/>
    </source>
</evidence>
<dbReference type="GO" id="GO:0005576">
    <property type="term" value="C:extracellular region"/>
    <property type="evidence" value="ECO:0007669"/>
    <property type="project" value="UniProtKB-SubCell"/>
</dbReference>
<evidence type="ECO:0000313" key="12">
    <source>
        <dbReference type="Proteomes" id="UP000007151"/>
    </source>
</evidence>
<dbReference type="FunCoup" id="A0A212F4C3">
    <property type="interactions" value="39"/>
</dbReference>
<dbReference type="GO" id="GO:0006508">
    <property type="term" value="P:proteolysis"/>
    <property type="evidence" value="ECO:0007669"/>
    <property type="project" value="UniProtKB-KW"/>
</dbReference>
<evidence type="ECO:0000256" key="7">
    <source>
        <dbReference type="ARBA" id="ARBA00023240"/>
    </source>
</evidence>
<keyword evidence="12" id="KW-1185">Reference proteome</keyword>
<dbReference type="InterPro" id="IPR001314">
    <property type="entry name" value="Peptidase_S1A"/>
</dbReference>
<keyword evidence="6" id="KW-1015">Disulfide bond</keyword>
<comment type="caution">
    <text evidence="11">The sequence shown here is derived from an EMBL/GenBank/DDBJ whole genome shotgun (WGS) entry which is preliminary data.</text>
</comment>
<keyword evidence="10" id="KW-1205">Fibrinolytic toxin</keyword>
<dbReference type="InterPro" id="IPR009003">
    <property type="entry name" value="Peptidase_S1_PA"/>
</dbReference>
<accession>A0A212F4C3</accession>
<dbReference type="FunFam" id="2.40.10.10:FF:000036">
    <property type="entry name" value="Trypsin beta"/>
    <property type="match status" value="1"/>
</dbReference>
<dbReference type="AlphaFoldDB" id="A0A212F4C3"/>
<evidence type="ECO:0000256" key="9">
    <source>
        <dbReference type="ARBA" id="ARBA00055534"/>
    </source>
</evidence>
<name>A0A212F4C3_DANPL</name>
<evidence type="ECO:0000256" key="1">
    <source>
        <dbReference type="ARBA" id="ARBA00004239"/>
    </source>
</evidence>
<dbReference type="PROSITE" id="PS50240">
    <property type="entry name" value="TRYPSIN_DOM"/>
    <property type="match status" value="1"/>
</dbReference>
<organism evidence="11 12">
    <name type="scientific">Danaus plexippus plexippus</name>
    <dbReference type="NCBI Taxonomy" id="278856"/>
    <lineage>
        <taxon>Eukaryota</taxon>
        <taxon>Metazoa</taxon>
        <taxon>Ecdysozoa</taxon>
        <taxon>Arthropoda</taxon>
        <taxon>Hexapoda</taxon>
        <taxon>Insecta</taxon>
        <taxon>Pterygota</taxon>
        <taxon>Neoptera</taxon>
        <taxon>Endopterygota</taxon>
        <taxon>Lepidoptera</taxon>
        <taxon>Glossata</taxon>
        <taxon>Ditrysia</taxon>
        <taxon>Papilionoidea</taxon>
        <taxon>Nymphalidae</taxon>
        <taxon>Danainae</taxon>
        <taxon>Danaini</taxon>
        <taxon>Danaina</taxon>
        <taxon>Danaus</taxon>
        <taxon>Danaus</taxon>
    </lineage>
</organism>
<evidence type="ECO:0000256" key="4">
    <source>
        <dbReference type="ARBA" id="ARBA00022801"/>
    </source>
</evidence>
<dbReference type="PROSITE" id="PS00134">
    <property type="entry name" value="TRYPSIN_HIS"/>
    <property type="match status" value="1"/>
</dbReference>
<dbReference type="SUPFAM" id="SSF50494">
    <property type="entry name" value="Trypsin-like serine proteases"/>
    <property type="match status" value="1"/>
</dbReference>
<keyword evidence="2" id="KW-0800">Toxin</keyword>
<dbReference type="GO" id="GO:0004252">
    <property type="term" value="F:serine-type endopeptidase activity"/>
    <property type="evidence" value="ECO:0007669"/>
    <property type="project" value="InterPro"/>
</dbReference>
<dbReference type="STRING" id="278856.A0A212F4C3"/>
<proteinExistence type="inferred from homology"/>
<dbReference type="InterPro" id="IPR033116">
    <property type="entry name" value="TRYPSIN_SER"/>
</dbReference>
<dbReference type="EMBL" id="AGBW02010392">
    <property type="protein sequence ID" value="OWR48581.1"/>
    <property type="molecule type" value="Genomic_DNA"/>
</dbReference>
<dbReference type="Gene3D" id="2.40.10.10">
    <property type="entry name" value="Trypsin-like serine proteases"/>
    <property type="match status" value="2"/>
</dbReference>
<evidence type="ECO:0000256" key="3">
    <source>
        <dbReference type="ARBA" id="ARBA00022670"/>
    </source>
</evidence>
<evidence type="ECO:0000256" key="6">
    <source>
        <dbReference type="ARBA" id="ARBA00023157"/>
    </source>
</evidence>
<dbReference type="GO" id="GO:0090729">
    <property type="term" value="F:toxin activity"/>
    <property type="evidence" value="ECO:0007669"/>
    <property type="project" value="UniProtKB-KW"/>
</dbReference>
<sequence length="279" mass="29931">MRVLLLFVLQLCGCVYTLRGYHEDVGIPKARRLMVLEMAPRIIGGRAVSAISQYPYQAGIVTSLTTGKTSLCGGSLISSTRVITAAHCWNDGQSQALQFTVVLGTLTVFSGGTRITTRDVTVHPQWNTKAITNDIAIVKFPTVALNNNIQVISLPSASDVSNNFAGMTATVTGYGKISDSQASFPPSTTLHHVSLNILTNAVCQRSFDLKLDASHLCTSGTNRVGTCDGDSGGPLMVTWQNKKILVGIVSFGFGDSCSAGYPSVYTRVTSFLRWIQTQM</sequence>
<keyword evidence="3" id="KW-0645">Protease</keyword>